<sequence length="75" mass="8198">MAAENSAETQIKIYSDTAGETHVDSNMAAGQTPSAMILAALGLMEHQEGHALTKDDFVSICETLWDYHHAVKKEH</sequence>
<keyword evidence="2" id="KW-1185">Reference proteome</keyword>
<dbReference type="OrthoDB" id="9919106at2"/>
<dbReference type="Proteomes" id="UP000051162">
    <property type="component" value="Unassembled WGS sequence"/>
</dbReference>
<dbReference type="STRING" id="1423773.FD30_GL000667"/>
<dbReference type="AlphaFoldDB" id="A0A0R1KBD0"/>
<gene>
    <name evidence="1" type="ORF">FD30_GL000667</name>
</gene>
<name>A0A0R1KBD0_9LACO</name>
<comment type="caution">
    <text evidence="1">The sequence shown here is derived from an EMBL/GenBank/DDBJ whole genome shotgun (WGS) entry which is preliminary data.</text>
</comment>
<dbReference type="RefSeq" id="WP_056943790.1">
    <property type="nucleotide sequence ID" value="NZ_AZDT01000011.1"/>
</dbReference>
<protein>
    <submittedName>
        <fullName evidence="1">Uncharacterized protein</fullName>
    </submittedName>
</protein>
<evidence type="ECO:0000313" key="2">
    <source>
        <dbReference type="Proteomes" id="UP000051162"/>
    </source>
</evidence>
<evidence type="ECO:0000313" key="1">
    <source>
        <dbReference type="EMBL" id="KRK77042.1"/>
    </source>
</evidence>
<dbReference type="GeneID" id="84782431"/>
<accession>A0A0R1KBD0</accession>
<dbReference type="EMBL" id="AZDT01000011">
    <property type="protein sequence ID" value="KRK77042.1"/>
    <property type="molecule type" value="Genomic_DNA"/>
</dbReference>
<reference evidence="1 2" key="1">
    <citation type="journal article" date="2015" name="Genome Announc.">
        <title>Expanding the biotechnology potential of lactobacilli through comparative genomics of 213 strains and associated genera.</title>
        <authorList>
            <person name="Sun Z."/>
            <person name="Harris H.M."/>
            <person name="McCann A."/>
            <person name="Guo C."/>
            <person name="Argimon S."/>
            <person name="Zhang W."/>
            <person name="Yang X."/>
            <person name="Jeffery I.B."/>
            <person name="Cooney J.C."/>
            <person name="Kagawa T.F."/>
            <person name="Liu W."/>
            <person name="Song Y."/>
            <person name="Salvetti E."/>
            <person name="Wrobel A."/>
            <person name="Rasinkangas P."/>
            <person name="Parkhill J."/>
            <person name="Rea M.C."/>
            <person name="O'Sullivan O."/>
            <person name="Ritari J."/>
            <person name="Douillard F.P."/>
            <person name="Paul Ross R."/>
            <person name="Yang R."/>
            <person name="Briner A.E."/>
            <person name="Felis G.E."/>
            <person name="de Vos W.M."/>
            <person name="Barrangou R."/>
            <person name="Klaenhammer T.R."/>
            <person name="Caufield P.W."/>
            <person name="Cui Y."/>
            <person name="Zhang H."/>
            <person name="O'Toole P.W."/>
        </authorList>
    </citation>
    <scope>NUCLEOTIDE SEQUENCE [LARGE SCALE GENOMIC DNA]</scope>
    <source>
        <strain evidence="1 2">DSM 19117</strain>
    </source>
</reference>
<organism evidence="1 2">
    <name type="scientific">Levilactobacillus namurensis DSM 19117</name>
    <dbReference type="NCBI Taxonomy" id="1423773"/>
    <lineage>
        <taxon>Bacteria</taxon>
        <taxon>Bacillati</taxon>
        <taxon>Bacillota</taxon>
        <taxon>Bacilli</taxon>
        <taxon>Lactobacillales</taxon>
        <taxon>Lactobacillaceae</taxon>
        <taxon>Levilactobacillus</taxon>
    </lineage>
</organism>
<proteinExistence type="predicted"/>
<dbReference type="PATRIC" id="fig|1423773.3.peg.682"/>